<dbReference type="InterPro" id="IPR038883">
    <property type="entry name" value="AN11006-like"/>
</dbReference>
<accession>A0A9P4NVI7</accession>
<proteinExistence type="predicted"/>
<comment type="caution">
    <text evidence="2">The sequence shown here is derived from an EMBL/GenBank/DDBJ whole genome shotgun (WGS) entry which is preliminary data.</text>
</comment>
<dbReference type="EMBL" id="MU007025">
    <property type="protein sequence ID" value="KAF2432511.1"/>
    <property type="molecule type" value="Genomic_DNA"/>
</dbReference>
<dbReference type="PANTHER" id="PTHR42085">
    <property type="entry name" value="F-BOX DOMAIN-CONTAINING PROTEIN"/>
    <property type="match status" value="1"/>
</dbReference>
<organism evidence="2 3">
    <name type="scientific">Tothia fuscella</name>
    <dbReference type="NCBI Taxonomy" id="1048955"/>
    <lineage>
        <taxon>Eukaryota</taxon>
        <taxon>Fungi</taxon>
        <taxon>Dikarya</taxon>
        <taxon>Ascomycota</taxon>
        <taxon>Pezizomycotina</taxon>
        <taxon>Dothideomycetes</taxon>
        <taxon>Pleosporomycetidae</taxon>
        <taxon>Venturiales</taxon>
        <taxon>Cylindrosympodiaceae</taxon>
        <taxon>Tothia</taxon>
    </lineage>
</organism>
<evidence type="ECO:0000313" key="3">
    <source>
        <dbReference type="Proteomes" id="UP000800235"/>
    </source>
</evidence>
<protein>
    <submittedName>
        <fullName evidence="2">Uncharacterized protein</fullName>
    </submittedName>
</protein>
<evidence type="ECO:0000256" key="1">
    <source>
        <dbReference type="SAM" id="MobiDB-lite"/>
    </source>
</evidence>
<dbReference type="Proteomes" id="UP000800235">
    <property type="component" value="Unassembled WGS sequence"/>
</dbReference>
<dbReference type="OrthoDB" id="5104305at2759"/>
<name>A0A9P4NVI7_9PEZI</name>
<feature type="compositionally biased region" description="Basic residues" evidence="1">
    <location>
        <begin position="109"/>
        <end position="120"/>
    </location>
</feature>
<evidence type="ECO:0000313" key="2">
    <source>
        <dbReference type="EMBL" id="KAF2432511.1"/>
    </source>
</evidence>
<keyword evidence="3" id="KW-1185">Reference proteome</keyword>
<feature type="region of interest" description="Disordered" evidence="1">
    <location>
        <begin position="97"/>
        <end position="123"/>
    </location>
</feature>
<sequence>MPRRNTSQHFNERKPKTNTPATVLMRKAFGLQSHPKKKHASFDDLPREVRDRIYGYVMEDLRTTGKTYTHYTHMPTDPRMQLNGPFMVNLDYQLKKSATPKRKEPNRKVLSRNAKRRSKTPRIDGLKIEYGDVNTPTKSQEWDITHKSIIAFFSTCRTVQAELAPKYYSEVNFVLAQKSHDTRGATTFVNWMEAIGPAHREHVKRVHVCEWQDYRQRIIDSNQDTVFLRWDVMDQIQGECLKLQKKKALGQKSKDELYHTMLQGYIGQWRLNWDLVLTETSYPDSRAFEIEVPSALLQVEDVYDLGMGIRFTFQLSDMTV</sequence>
<gene>
    <name evidence="2" type="ORF">EJ08DRAFT_732286</name>
</gene>
<reference evidence="2" key="1">
    <citation type="journal article" date="2020" name="Stud. Mycol.">
        <title>101 Dothideomycetes genomes: a test case for predicting lifestyles and emergence of pathogens.</title>
        <authorList>
            <person name="Haridas S."/>
            <person name="Albert R."/>
            <person name="Binder M."/>
            <person name="Bloem J."/>
            <person name="Labutti K."/>
            <person name="Salamov A."/>
            <person name="Andreopoulos B."/>
            <person name="Baker S."/>
            <person name="Barry K."/>
            <person name="Bills G."/>
            <person name="Bluhm B."/>
            <person name="Cannon C."/>
            <person name="Castanera R."/>
            <person name="Culley D."/>
            <person name="Daum C."/>
            <person name="Ezra D."/>
            <person name="Gonzalez J."/>
            <person name="Henrissat B."/>
            <person name="Kuo A."/>
            <person name="Liang C."/>
            <person name="Lipzen A."/>
            <person name="Lutzoni F."/>
            <person name="Magnuson J."/>
            <person name="Mondo S."/>
            <person name="Nolan M."/>
            <person name="Ohm R."/>
            <person name="Pangilinan J."/>
            <person name="Park H.-J."/>
            <person name="Ramirez L."/>
            <person name="Alfaro M."/>
            <person name="Sun H."/>
            <person name="Tritt A."/>
            <person name="Yoshinaga Y."/>
            <person name="Zwiers L.-H."/>
            <person name="Turgeon B."/>
            <person name="Goodwin S."/>
            <person name="Spatafora J."/>
            <person name="Crous P."/>
            <person name="Grigoriev I."/>
        </authorList>
    </citation>
    <scope>NUCLEOTIDE SEQUENCE</scope>
    <source>
        <strain evidence="2">CBS 130266</strain>
    </source>
</reference>
<dbReference type="AlphaFoldDB" id="A0A9P4NVI7"/>
<dbReference type="PANTHER" id="PTHR42085:SF1">
    <property type="entry name" value="F-BOX DOMAIN-CONTAINING PROTEIN"/>
    <property type="match status" value="1"/>
</dbReference>